<dbReference type="Proteomes" id="UP000054408">
    <property type="component" value="Unassembled WGS sequence"/>
</dbReference>
<dbReference type="AlphaFoldDB" id="A0A0L0DIL8"/>
<accession>A0A0L0DIL8</accession>
<dbReference type="GeneID" id="25565668"/>
<organism evidence="1 2">
    <name type="scientific">Thecamonas trahens ATCC 50062</name>
    <dbReference type="NCBI Taxonomy" id="461836"/>
    <lineage>
        <taxon>Eukaryota</taxon>
        <taxon>Apusozoa</taxon>
        <taxon>Apusomonadida</taxon>
        <taxon>Apusomonadidae</taxon>
        <taxon>Thecamonas</taxon>
    </lineage>
</organism>
<gene>
    <name evidence="1" type="ORF">AMSG_06524</name>
</gene>
<protein>
    <submittedName>
        <fullName evidence="1">Uncharacterized protein</fullName>
    </submittedName>
</protein>
<evidence type="ECO:0000313" key="2">
    <source>
        <dbReference type="Proteomes" id="UP000054408"/>
    </source>
</evidence>
<sequence length="149" mass="16272">MATKTFISGAAGRRGSARESIDRALQVDARDNILEIMASGHLSIETHSNACPHPPEHPVFVVLVEADEALQLTLVQRDEAGAILPIGSDADNPGWYLKRNYSRVFGHSSVLEIYRGFLKADELATASPLHTQRYQAGGDMNHHTIKITA</sequence>
<reference evidence="1 2" key="1">
    <citation type="submission" date="2010-05" db="EMBL/GenBank/DDBJ databases">
        <title>The Genome Sequence of Thecamonas trahens ATCC 50062.</title>
        <authorList>
            <consortium name="The Broad Institute Genome Sequencing Platform"/>
            <person name="Russ C."/>
            <person name="Cuomo C."/>
            <person name="Shea T."/>
            <person name="Young S.K."/>
            <person name="Zeng Q."/>
            <person name="Koehrsen M."/>
            <person name="Haas B."/>
            <person name="Borodovsky M."/>
            <person name="Guigo R."/>
            <person name="Alvarado L."/>
            <person name="Berlin A."/>
            <person name="Bochicchio J."/>
            <person name="Borenstein D."/>
            <person name="Chapman S."/>
            <person name="Chen Z."/>
            <person name="Freedman E."/>
            <person name="Gellesch M."/>
            <person name="Goldberg J."/>
            <person name="Griggs A."/>
            <person name="Gujja S."/>
            <person name="Heilman E."/>
            <person name="Heiman D."/>
            <person name="Hepburn T."/>
            <person name="Howarth C."/>
            <person name="Jen D."/>
            <person name="Larson L."/>
            <person name="Mehta T."/>
            <person name="Park D."/>
            <person name="Pearson M."/>
            <person name="Roberts A."/>
            <person name="Saif S."/>
            <person name="Shenoy N."/>
            <person name="Sisk P."/>
            <person name="Stolte C."/>
            <person name="Sykes S."/>
            <person name="Thomson T."/>
            <person name="Walk T."/>
            <person name="White J."/>
            <person name="Yandava C."/>
            <person name="Burger G."/>
            <person name="Gray M.W."/>
            <person name="Holland P.W.H."/>
            <person name="King N."/>
            <person name="Lang F.B.F."/>
            <person name="Roger A.J."/>
            <person name="Ruiz-Trillo I."/>
            <person name="Lander E."/>
            <person name="Nusbaum C."/>
        </authorList>
    </citation>
    <scope>NUCLEOTIDE SEQUENCE [LARGE SCALE GENOMIC DNA]</scope>
    <source>
        <strain evidence="1 2">ATCC 50062</strain>
    </source>
</reference>
<keyword evidence="2" id="KW-1185">Reference proteome</keyword>
<evidence type="ECO:0000313" key="1">
    <source>
        <dbReference type="EMBL" id="KNC51173.1"/>
    </source>
</evidence>
<dbReference type="EMBL" id="GL349465">
    <property type="protein sequence ID" value="KNC51173.1"/>
    <property type="molecule type" value="Genomic_DNA"/>
</dbReference>
<name>A0A0L0DIL8_THETB</name>
<proteinExistence type="predicted"/>
<dbReference type="RefSeq" id="XP_013756375.1">
    <property type="nucleotide sequence ID" value="XM_013900921.1"/>
</dbReference>